<dbReference type="PANTHER" id="PTHR46472">
    <property type="entry name" value="NUCLEOREDOXIN"/>
    <property type="match status" value="1"/>
</dbReference>
<sequence>MAETTSTEWATQLFGNSLLTKSGANDTKAVLQGKKLVLIYFSAHWCPPCRNFTPKLAEFIKSIKNAGRGDDIEIVFCSSDQVEQQFQEYFESMPWVAIEYSNTSVREALGSKFQVRGIPTLVVLDGETGGLKTKDGRAQVGQGNPFNILDQWIEASASSGAGYFSSCHIS</sequence>
<organism evidence="2">
    <name type="scientific">Fibrocapsa japonica</name>
    <dbReference type="NCBI Taxonomy" id="94617"/>
    <lineage>
        <taxon>Eukaryota</taxon>
        <taxon>Sar</taxon>
        <taxon>Stramenopiles</taxon>
        <taxon>Ochrophyta</taxon>
        <taxon>Raphidophyceae</taxon>
        <taxon>Chattonellales</taxon>
        <taxon>Chattonellaceae</taxon>
        <taxon>Fibrocapsa</taxon>
    </lineage>
</organism>
<reference evidence="2" key="1">
    <citation type="submission" date="2021-01" db="EMBL/GenBank/DDBJ databases">
        <authorList>
            <person name="Corre E."/>
            <person name="Pelletier E."/>
            <person name="Niang G."/>
            <person name="Scheremetjew M."/>
            <person name="Finn R."/>
            <person name="Kale V."/>
            <person name="Holt S."/>
            <person name="Cochrane G."/>
            <person name="Meng A."/>
            <person name="Brown T."/>
            <person name="Cohen L."/>
        </authorList>
    </citation>
    <scope>NUCLEOTIDE SEQUENCE</scope>
    <source>
        <strain evidence="2">CCMP1661</strain>
    </source>
</reference>
<dbReference type="EMBL" id="HBHR01005556">
    <property type="protein sequence ID" value="CAD9860219.1"/>
    <property type="molecule type" value="Transcribed_RNA"/>
</dbReference>
<dbReference type="PROSITE" id="PS51352">
    <property type="entry name" value="THIOREDOXIN_2"/>
    <property type="match status" value="1"/>
</dbReference>
<evidence type="ECO:0000313" key="2">
    <source>
        <dbReference type="EMBL" id="CAD9860219.1"/>
    </source>
</evidence>
<feature type="domain" description="Thioredoxin" evidence="1">
    <location>
        <begin position="7"/>
        <end position="158"/>
    </location>
</feature>
<evidence type="ECO:0000259" key="1">
    <source>
        <dbReference type="PROSITE" id="PS51352"/>
    </source>
</evidence>
<dbReference type="PROSITE" id="PS00194">
    <property type="entry name" value="THIOREDOXIN_1"/>
    <property type="match status" value="1"/>
</dbReference>
<name>A0A7S2UV75_9STRA</name>
<dbReference type="InterPro" id="IPR036249">
    <property type="entry name" value="Thioredoxin-like_sf"/>
</dbReference>
<gene>
    <name evidence="2" type="ORF">FJAP1339_LOCUS2740</name>
</gene>
<proteinExistence type="predicted"/>
<dbReference type="GO" id="GO:0030178">
    <property type="term" value="P:negative regulation of Wnt signaling pathway"/>
    <property type="evidence" value="ECO:0007669"/>
    <property type="project" value="TreeGrafter"/>
</dbReference>
<dbReference type="GO" id="GO:0004791">
    <property type="term" value="F:thioredoxin-disulfide reductase (NADPH) activity"/>
    <property type="evidence" value="ECO:0007669"/>
    <property type="project" value="TreeGrafter"/>
</dbReference>
<dbReference type="InterPro" id="IPR013766">
    <property type="entry name" value="Thioredoxin_domain"/>
</dbReference>
<dbReference type="InterPro" id="IPR012336">
    <property type="entry name" value="Thioredoxin-like_fold"/>
</dbReference>
<dbReference type="InterPro" id="IPR017937">
    <property type="entry name" value="Thioredoxin_CS"/>
</dbReference>
<dbReference type="Gene3D" id="3.40.30.10">
    <property type="entry name" value="Glutaredoxin"/>
    <property type="match status" value="1"/>
</dbReference>
<accession>A0A7S2UV75</accession>
<dbReference type="PANTHER" id="PTHR46472:SF1">
    <property type="entry name" value="NUCLEOREDOXIN"/>
    <property type="match status" value="1"/>
</dbReference>
<dbReference type="SUPFAM" id="SSF52833">
    <property type="entry name" value="Thioredoxin-like"/>
    <property type="match status" value="1"/>
</dbReference>
<dbReference type="GO" id="GO:0005634">
    <property type="term" value="C:nucleus"/>
    <property type="evidence" value="ECO:0007669"/>
    <property type="project" value="TreeGrafter"/>
</dbReference>
<dbReference type="AlphaFoldDB" id="A0A7S2UV75"/>
<dbReference type="Pfam" id="PF13905">
    <property type="entry name" value="Thioredoxin_8"/>
    <property type="match status" value="1"/>
</dbReference>
<protein>
    <recommendedName>
        <fullName evidence="1">Thioredoxin domain-containing protein</fullName>
    </recommendedName>
</protein>
<dbReference type="GO" id="GO:0031397">
    <property type="term" value="P:negative regulation of protein ubiquitination"/>
    <property type="evidence" value="ECO:0007669"/>
    <property type="project" value="TreeGrafter"/>
</dbReference>